<sequence>MRRGGRPEVTIRAFRRGWSAADRPKELSSMGNLVAIAYPDMATAEQVRAELVQATKEHLVALEDAVIVEHRADGKIKLHQAMSTAGAGAAGGALWGGLIGLLFLVPVFGMAIGAASGAVAGKVSDVGVDDTFMKTLGSKLVPGGAALIALGRAEAPDKLLDRLRPFGGEVIQTSLSTEDEEHLRAVLGEPVTA</sequence>
<keyword evidence="1" id="KW-1133">Transmembrane helix</keyword>
<gene>
    <name evidence="2" type="ORF">OJ997_13730</name>
</gene>
<dbReference type="RefSeq" id="WP_270025676.1">
    <property type="nucleotide sequence ID" value="NZ_JAPDDP010000021.1"/>
</dbReference>
<evidence type="ECO:0000313" key="2">
    <source>
        <dbReference type="EMBL" id="MDA0181361.1"/>
    </source>
</evidence>
<comment type="caution">
    <text evidence="2">The sequence shown here is derived from an EMBL/GenBank/DDBJ whole genome shotgun (WGS) entry which is preliminary data.</text>
</comment>
<proteinExistence type="predicted"/>
<feature type="transmembrane region" description="Helical" evidence="1">
    <location>
        <begin position="85"/>
        <end position="108"/>
    </location>
</feature>
<accession>A0A9X3NCF9</accession>
<keyword evidence="1" id="KW-0472">Membrane</keyword>
<evidence type="ECO:0000256" key="1">
    <source>
        <dbReference type="SAM" id="Phobius"/>
    </source>
</evidence>
<dbReference type="EMBL" id="JAPDDP010000021">
    <property type="protein sequence ID" value="MDA0181361.1"/>
    <property type="molecule type" value="Genomic_DNA"/>
</dbReference>
<name>A0A9X3NCF9_9ACTN</name>
<organism evidence="2 3">
    <name type="scientific">Solirubrobacter phytolaccae</name>
    <dbReference type="NCBI Taxonomy" id="1404360"/>
    <lineage>
        <taxon>Bacteria</taxon>
        <taxon>Bacillati</taxon>
        <taxon>Actinomycetota</taxon>
        <taxon>Thermoleophilia</taxon>
        <taxon>Solirubrobacterales</taxon>
        <taxon>Solirubrobacteraceae</taxon>
        <taxon>Solirubrobacter</taxon>
    </lineage>
</organism>
<keyword evidence="3" id="KW-1185">Reference proteome</keyword>
<protein>
    <submittedName>
        <fullName evidence="2">DUF1269 domain-containing protein</fullName>
    </submittedName>
</protein>
<evidence type="ECO:0000313" key="3">
    <source>
        <dbReference type="Proteomes" id="UP001147653"/>
    </source>
</evidence>
<dbReference type="AlphaFoldDB" id="A0A9X3NCF9"/>
<dbReference type="Pfam" id="PF06897">
    <property type="entry name" value="DUF1269"/>
    <property type="match status" value="1"/>
</dbReference>
<keyword evidence="1" id="KW-0812">Transmembrane</keyword>
<dbReference type="Proteomes" id="UP001147653">
    <property type="component" value="Unassembled WGS sequence"/>
</dbReference>
<reference evidence="2" key="1">
    <citation type="submission" date="2022-10" db="EMBL/GenBank/DDBJ databases">
        <title>The WGS of Solirubrobacter phytolaccae KCTC 29190.</title>
        <authorList>
            <person name="Jiang Z."/>
        </authorList>
    </citation>
    <scope>NUCLEOTIDE SEQUENCE</scope>
    <source>
        <strain evidence="2">KCTC 29190</strain>
    </source>
</reference>
<dbReference type="InterPro" id="IPR009200">
    <property type="entry name" value="DUF1269_membrane"/>
</dbReference>